<evidence type="ECO:0000259" key="3">
    <source>
        <dbReference type="Pfam" id="PF09037"/>
    </source>
</evidence>
<dbReference type="InterPro" id="IPR015124">
    <property type="entry name" value="Stf0"/>
</dbReference>
<sequence>MPTEIAYRADSYFVCATPRTGSSLLLGLLNSTGVCGHPQAYFRAPDERLWADRWQIPRTAEGGFNYADYAQAARAAGSTLNGVFGAKLMWGTLDEVVDKLAAIHQDLTGDDVALLNRAFGRTRFIYLRRHDVLAQAVSWLRAEQTNTWFIGGNGEISGNSGNGQTPRFDAGAIRRFMDMIEEHNAAWEAWFASWGIQPHRVTYEHLDDDMVTTTRSILEFLGINAPDRASAVAARHRRQADGLNQQWIEQYHRTYLAGADHRLDHPQPRAGRDTDHR</sequence>
<evidence type="ECO:0000256" key="2">
    <source>
        <dbReference type="SAM" id="MobiDB-lite"/>
    </source>
</evidence>
<keyword evidence="1" id="KW-0808">Transferase</keyword>
<feature type="domain" description="Sulphotransferase Stf0" evidence="3">
    <location>
        <begin position="11"/>
        <end position="253"/>
    </location>
</feature>
<dbReference type="PIRSF" id="PIRSF021497">
    <property type="entry name" value="Sulphotransferase_Stf0"/>
    <property type="match status" value="1"/>
</dbReference>
<evidence type="ECO:0000313" key="5">
    <source>
        <dbReference type="Proteomes" id="UP001059617"/>
    </source>
</evidence>
<dbReference type="Pfam" id="PF09037">
    <property type="entry name" value="Sulphotransf"/>
    <property type="match status" value="1"/>
</dbReference>
<organism evidence="4 5">
    <name type="scientific">Dactylosporangium fulvum</name>
    <dbReference type="NCBI Taxonomy" id="53359"/>
    <lineage>
        <taxon>Bacteria</taxon>
        <taxon>Bacillati</taxon>
        <taxon>Actinomycetota</taxon>
        <taxon>Actinomycetes</taxon>
        <taxon>Micromonosporales</taxon>
        <taxon>Micromonosporaceae</taxon>
        <taxon>Dactylosporangium</taxon>
    </lineage>
</organism>
<evidence type="ECO:0000256" key="1">
    <source>
        <dbReference type="PIRNR" id="PIRNR021497"/>
    </source>
</evidence>
<dbReference type="InterPro" id="IPR024628">
    <property type="entry name" value="Sulfotransferase_Stf0_dom"/>
</dbReference>
<keyword evidence="5" id="KW-1185">Reference proteome</keyword>
<proteinExistence type="inferred from homology"/>
<dbReference type="RefSeq" id="WP_259863726.1">
    <property type="nucleotide sequence ID" value="NZ_BAAAST010000012.1"/>
</dbReference>
<dbReference type="InterPro" id="IPR027417">
    <property type="entry name" value="P-loop_NTPase"/>
</dbReference>
<reference evidence="4" key="1">
    <citation type="submission" date="2021-04" db="EMBL/GenBank/DDBJ databases">
        <authorList>
            <person name="Hartkoorn R.C."/>
            <person name="Beaudoing E."/>
            <person name="Hot D."/>
        </authorList>
    </citation>
    <scope>NUCLEOTIDE SEQUENCE</scope>
    <source>
        <strain evidence="4">NRRL B-16292</strain>
    </source>
</reference>
<keyword evidence="1" id="KW-0119">Carbohydrate metabolism</keyword>
<comment type="similarity">
    <text evidence="1">Belongs to the Stf0 sulfotransferase family.</text>
</comment>
<accession>A0ABY5W897</accession>
<comment type="catalytic activity">
    <reaction evidence="1">
        <text>alpha,alpha-trehalose + 3'-phosphoadenylyl sulfate = 2-O-sulfo-alpha,alpha-trehalose + adenosine 3',5'-bisphosphate + H(+)</text>
        <dbReference type="Rhea" id="RHEA:41608"/>
        <dbReference type="ChEBI" id="CHEBI:15378"/>
        <dbReference type="ChEBI" id="CHEBI:16551"/>
        <dbReference type="ChEBI" id="CHEBI:58339"/>
        <dbReference type="ChEBI" id="CHEBI:58343"/>
        <dbReference type="ChEBI" id="CHEBI:60091"/>
        <dbReference type="EC" id="2.8.2.37"/>
    </reaction>
</comment>
<dbReference type="SUPFAM" id="SSF52540">
    <property type="entry name" value="P-loop containing nucleoside triphosphate hydrolases"/>
    <property type="match status" value="1"/>
</dbReference>
<dbReference type="Gene3D" id="3.40.50.300">
    <property type="entry name" value="P-loop containing nucleotide triphosphate hydrolases"/>
    <property type="match status" value="1"/>
</dbReference>
<evidence type="ECO:0000313" key="4">
    <source>
        <dbReference type="EMBL" id="UWP85590.1"/>
    </source>
</evidence>
<name>A0ABY5W897_9ACTN</name>
<comment type="function">
    <text evidence="1">Catalyzes the sulfuryl group transfer from 3'-phosphoadenosine-5'-phosphosulfate (PAPS) to trehalose, leading to trehalose-2-sulfate (T2S).</text>
</comment>
<gene>
    <name evidence="4" type="ORF">Dfulv_15635</name>
</gene>
<protein>
    <recommendedName>
        <fullName evidence="1">Trehalose 2-sulfotransferase</fullName>
    </recommendedName>
</protein>
<feature type="region of interest" description="Disordered" evidence="2">
    <location>
        <begin position="258"/>
        <end position="277"/>
    </location>
</feature>
<feature type="compositionally biased region" description="Basic and acidic residues" evidence="2">
    <location>
        <begin position="259"/>
        <end position="277"/>
    </location>
</feature>
<dbReference type="Proteomes" id="UP001059617">
    <property type="component" value="Chromosome"/>
</dbReference>
<dbReference type="EMBL" id="CP073720">
    <property type="protein sequence ID" value="UWP85590.1"/>
    <property type="molecule type" value="Genomic_DNA"/>
</dbReference>
<comment type="pathway">
    <text evidence="1">Glycolipid metabolism.</text>
</comment>
<reference evidence="4" key="2">
    <citation type="submission" date="2022-09" db="EMBL/GenBank/DDBJ databases">
        <title>Biosynthetic gene clusters of Dactylosporangioum fulvum.</title>
        <authorList>
            <person name="Caradec T."/>
        </authorList>
    </citation>
    <scope>NUCLEOTIDE SEQUENCE</scope>
    <source>
        <strain evidence="4">NRRL B-16292</strain>
    </source>
</reference>